<keyword evidence="1" id="KW-0677">Repeat</keyword>
<feature type="repeat" description="NHL" evidence="2">
    <location>
        <begin position="108"/>
        <end position="144"/>
    </location>
</feature>
<dbReference type="PROSITE" id="PS51257">
    <property type="entry name" value="PROKAR_LIPOPROTEIN"/>
    <property type="match status" value="1"/>
</dbReference>
<dbReference type="CDD" id="cd14953">
    <property type="entry name" value="NHL_like_1"/>
    <property type="match status" value="1"/>
</dbReference>
<evidence type="ECO:0000259" key="3">
    <source>
        <dbReference type="Pfam" id="PF25021"/>
    </source>
</evidence>
<dbReference type="InterPro" id="IPR011042">
    <property type="entry name" value="6-blade_b-propeller_TolB-like"/>
</dbReference>
<sequence length="345" mass="35703">MRTLFVSALLLTAGLSIQSCVEKEELAPPVVAVVKDYTVSTLAGNGTYGFADGAGKDAAFRSAFGLTSDAAGNIYVADGGNNRVRKITPAGIVTTVAGDGTIGSRNGPGENAQFNYPHGLVVDKAGNIYVADAGNNMIRKITPDGVVSTFAGSGVEGLKNGIGAAAAFSFPADIILDPQGNFYISDGSNRCIRKITPDGFVSTFATGFGFPEGLEMDKAGNIYVADAGGFVIRKITPEGTVSIFAGSESEIWYVDGKGAVARFHNPEGIAIDNDGNLYVGDLNAAIRKITPDGIVSTIAGNGTKGFVDGPAMDARFHEPSGVAIDPAGNIYVADVLNSRIRKIKH</sequence>
<feature type="domain" description="Teneurin NHL" evidence="3">
    <location>
        <begin position="256"/>
        <end position="301"/>
    </location>
</feature>
<organism evidence="4 5">
    <name type="scientific">Dyadobacter arcticus</name>
    <dbReference type="NCBI Taxonomy" id="1078754"/>
    <lineage>
        <taxon>Bacteria</taxon>
        <taxon>Pseudomonadati</taxon>
        <taxon>Bacteroidota</taxon>
        <taxon>Cytophagia</taxon>
        <taxon>Cytophagales</taxon>
        <taxon>Spirosomataceae</taxon>
        <taxon>Dyadobacter</taxon>
    </lineage>
</organism>
<dbReference type="InterPro" id="IPR056822">
    <property type="entry name" value="TEN_NHL"/>
</dbReference>
<dbReference type="GO" id="GO:0003677">
    <property type="term" value="F:DNA binding"/>
    <property type="evidence" value="ECO:0007669"/>
    <property type="project" value="UniProtKB-KW"/>
</dbReference>
<accession>A0ABX0USW7</accession>
<dbReference type="Pfam" id="PF25021">
    <property type="entry name" value="TEN_NHL"/>
    <property type="match status" value="1"/>
</dbReference>
<dbReference type="RefSeq" id="WP_167275866.1">
    <property type="nucleotide sequence ID" value="NZ_JAASQJ010000005.1"/>
</dbReference>
<keyword evidence="4" id="KW-0238">DNA-binding</keyword>
<evidence type="ECO:0000256" key="1">
    <source>
        <dbReference type="ARBA" id="ARBA00022737"/>
    </source>
</evidence>
<dbReference type="Pfam" id="PF01436">
    <property type="entry name" value="NHL"/>
    <property type="match status" value="2"/>
</dbReference>
<reference evidence="4 5" key="1">
    <citation type="submission" date="2020-03" db="EMBL/GenBank/DDBJ databases">
        <title>Genomic Encyclopedia of Type Strains, Phase IV (KMG-IV): sequencing the most valuable type-strain genomes for metagenomic binning, comparative biology and taxonomic classification.</title>
        <authorList>
            <person name="Goeker M."/>
        </authorList>
    </citation>
    <scope>NUCLEOTIDE SEQUENCE [LARGE SCALE GENOMIC DNA]</scope>
    <source>
        <strain evidence="4 5">DSM 102865</strain>
    </source>
</reference>
<dbReference type="PANTHER" id="PTHR13833:SF71">
    <property type="entry name" value="NHL DOMAIN-CONTAINING PROTEIN"/>
    <property type="match status" value="1"/>
</dbReference>
<dbReference type="InterPro" id="IPR001258">
    <property type="entry name" value="NHL_repeat"/>
</dbReference>
<protein>
    <submittedName>
        <fullName evidence="4">DNA-binding beta-propeller fold protein YncE</fullName>
    </submittedName>
</protein>
<dbReference type="PANTHER" id="PTHR13833">
    <property type="match status" value="1"/>
</dbReference>
<gene>
    <name evidence="4" type="ORF">FHS68_004702</name>
</gene>
<evidence type="ECO:0000256" key="2">
    <source>
        <dbReference type="PROSITE-ProRule" id="PRU00504"/>
    </source>
</evidence>
<dbReference type="SUPFAM" id="SSF101898">
    <property type="entry name" value="NHL repeat"/>
    <property type="match status" value="1"/>
</dbReference>
<evidence type="ECO:0000313" key="4">
    <source>
        <dbReference type="EMBL" id="NIJ55513.1"/>
    </source>
</evidence>
<keyword evidence="5" id="KW-1185">Reference proteome</keyword>
<proteinExistence type="predicted"/>
<evidence type="ECO:0000313" key="5">
    <source>
        <dbReference type="Proteomes" id="UP001179181"/>
    </source>
</evidence>
<comment type="caution">
    <text evidence="4">The sequence shown here is derived from an EMBL/GenBank/DDBJ whole genome shotgun (WGS) entry which is preliminary data.</text>
</comment>
<dbReference type="EMBL" id="JAASQJ010000005">
    <property type="protein sequence ID" value="NIJ55513.1"/>
    <property type="molecule type" value="Genomic_DNA"/>
</dbReference>
<dbReference type="Proteomes" id="UP001179181">
    <property type="component" value="Unassembled WGS sequence"/>
</dbReference>
<name>A0ABX0USW7_9BACT</name>
<dbReference type="PROSITE" id="PS51125">
    <property type="entry name" value="NHL"/>
    <property type="match status" value="1"/>
</dbReference>
<dbReference type="Gene3D" id="2.120.10.30">
    <property type="entry name" value="TolB, C-terminal domain"/>
    <property type="match status" value="3"/>
</dbReference>